<evidence type="ECO:0000313" key="5">
    <source>
        <dbReference type="EMBL" id="ARX86527.1"/>
    </source>
</evidence>
<feature type="DNA-binding region" description="H-T-H motif" evidence="2">
    <location>
        <begin position="73"/>
        <end position="92"/>
    </location>
</feature>
<evidence type="ECO:0000256" key="2">
    <source>
        <dbReference type="PROSITE-ProRule" id="PRU00335"/>
    </source>
</evidence>
<dbReference type="STRING" id="67267.GCA_000716675_06128"/>
<dbReference type="SUPFAM" id="SSF46689">
    <property type="entry name" value="Homeodomain-like"/>
    <property type="match status" value="1"/>
</dbReference>
<keyword evidence="6" id="KW-1185">Reference proteome</keyword>
<dbReference type="InterPro" id="IPR050109">
    <property type="entry name" value="HTH-type_TetR-like_transc_reg"/>
</dbReference>
<dbReference type="OrthoDB" id="3869819at2"/>
<dbReference type="AlphaFoldDB" id="A0A1Z1WJA5"/>
<dbReference type="PANTHER" id="PTHR30055:SF209">
    <property type="entry name" value="POSSIBLE TRANSCRIPTIONAL REGULATORY PROTEIN (PROBABLY TETR-FAMILY)"/>
    <property type="match status" value="1"/>
</dbReference>
<dbReference type="Pfam" id="PF00440">
    <property type="entry name" value="TetR_N"/>
    <property type="match status" value="1"/>
</dbReference>
<evidence type="ECO:0000256" key="1">
    <source>
        <dbReference type="ARBA" id="ARBA00023125"/>
    </source>
</evidence>
<dbReference type="EMBL" id="CP021748">
    <property type="protein sequence ID" value="ARX86527.1"/>
    <property type="molecule type" value="Genomic_DNA"/>
</dbReference>
<evidence type="ECO:0000313" key="6">
    <source>
        <dbReference type="Proteomes" id="UP000195880"/>
    </source>
</evidence>
<dbReference type="InterPro" id="IPR001647">
    <property type="entry name" value="HTH_TetR"/>
</dbReference>
<dbReference type="InterPro" id="IPR009057">
    <property type="entry name" value="Homeodomain-like_sf"/>
</dbReference>
<reference evidence="5 6" key="1">
    <citation type="submission" date="2017-05" db="EMBL/GenBank/DDBJ databases">
        <title>Streptomyces alboflavus Genome sequencing and assembly.</title>
        <authorList>
            <person name="Wang Y."/>
            <person name="Du B."/>
            <person name="Ding Y."/>
            <person name="Liu H."/>
            <person name="Hou Q."/>
            <person name="Liu K."/>
            <person name="Wang C."/>
            <person name="Yao L."/>
        </authorList>
    </citation>
    <scope>NUCLEOTIDE SEQUENCE [LARGE SCALE GENOMIC DNA]</scope>
    <source>
        <strain evidence="5 6">MDJK44</strain>
    </source>
</reference>
<feature type="compositionally biased region" description="Low complexity" evidence="3">
    <location>
        <begin position="1"/>
        <end position="16"/>
    </location>
</feature>
<dbReference type="KEGG" id="salf:SMD44_05999"/>
<evidence type="ECO:0000256" key="3">
    <source>
        <dbReference type="SAM" id="MobiDB-lite"/>
    </source>
</evidence>
<dbReference type="eggNOG" id="COG1309">
    <property type="taxonomic scope" value="Bacteria"/>
</dbReference>
<feature type="region of interest" description="Disordered" evidence="3">
    <location>
        <begin position="1"/>
        <end position="34"/>
    </location>
</feature>
<dbReference type="PANTHER" id="PTHR30055">
    <property type="entry name" value="HTH-TYPE TRANSCRIPTIONAL REGULATOR RUTR"/>
    <property type="match status" value="1"/>
</dbReference>
<protein>
    <submittedName>
        <fullName evidence="5">Regulatory protein</fullName>
    </submittedName>
</protein>
<feature type="domain" description="HTH tetR-type" evidence="4">
    <location>
        <begin position="52"/>
        <end position="110"/>
    </location>
</feature>
<keyword evidence="1 2" id="KW-0238">DNA-binding</keyword>
<dbReference type="GO" id="GO:0000976">
    <property type="term" value="F:transcription cis-regulatory region binding"/>
    <property type="evidence" value="ECO:0007669"/>
    <property type="project" value="TreeGrafter"/>
</dbReference>
<proteinExistence type="predicted"/>
<evidence type="ECO:0000259" key="4">
    <source>
        <dbReference type="PROSITE" id="PS50977"/>
    </source>
</evidence>
<dbReference type="Proteomes" id="UP000195880">
    <property type="component" value="Chromosome"/>
</dbReference>
<gene>
    <name evidence="5" type="ORF">SMD44_05999</name>
</gene>
<feature type="compositionally biased region" description="Low complexity" evidence="3">
    <location>
        <begin position="23"/>
        <end position="34"/>
    </location>
</feature>
<accession>A0A1Z1WJA5</accession>
<name>A0A1Z1WJA5_9ACTN</name>
<dbReference type="PROSITE" id="PS50977">
    <property type="entry name" value="HTH_TETR_2"/>
    <property type="match status" value="1"/>
</dbReference>
<dbReference type="RefSeq" id="WP_087885895.1">
    <property type="nucleotide sequence ID" value="NZ_CP021748.1"/>
</dbReference>
<dbReference type="Gene3D" id="1.10.357.10">
    <property type="entry name" value="Tetracycline Repressor, domain 2"/>
    <property type="match status" value="1"/>
</dbReference>
<organism evidence="5 6">
    <name type="scientific">Streptomyces alboflavus</name>
    <dbReference type="NCBI Taxonomy" id="67267"/>
    <lineage>
        <taxon>Bacteria</taxon>
        <taxon>Bacillati</taxon>
        <taxon>Actinomycetota</taxon>
        <taxon>Actinomycetes</taxon>
        <taxon>Kitasatosporales</taxon>
        <taxon>Streptomycetaceae</taxon>
        <taxon>Streptomyces</taxon>
    </lineage>
</organism>
<sequence length="259" mass="26422">MSRTQPTPTPSGPSTGPSGGPSAGPSAGAAAAPVATPATAPVAVSAAQARADANRRRILDVAFAELTRDPDASMDQIARAAGVVRRTVYGHFPSRDALVTAILDEAVEAVTAAHAAGYEGVDDPPRAVASAMLAVWDVTDRYRLLISLAQRAIAMEGIRERLAPVHERGTAMLQRGLDEGRFVSPMPANALAYVVENIMFALMETVNDGLIPAEEAGPAAAVTFLCAAGLPPAEAEALVAEVAAEQVPGAAGRASEPGA</sequence>
<dbReference type="GO" id="GO:0003700">
    <property type="term" value="F:DNA-binding transcription factor activity"/>
    <property type="evidence" value="ECO:0007669"/>
    <property type="project" value="TreeGrafter"/>
</dbReference>